<proteinExistence type="predicted"/>
<sequence>MLGSWTLIMFIPSVVSTLFFFFFFPAQCFGFSGNFVWTQVTSFLQVGRFTGIGKTGFNCLLLKHRPEIYQVLSRIAPTRIFSAQLITILKETLSAKMPNKD</sequence>
<dbReference type="AlphaFoldDB" id="A0A8D8WI18"/>
<name>A0A8D8WI18_9HEMI</name>
<dbReference type="EMBL" id="HBUF01193000">
    <property type="protein sequence ID" value="CAG6658985.1"/>
    <property type="molecule type" value="Transcribed_RNA"/>
</dbReference>
<accession>A0A8D8WI18</accession>
<dbReference type="EMBL" id="HBUF01193001">
    <property type="protein sequence ID" value="CAG6658986.1"/>
    <property type="molecule type" value="Transcribed_RNA"/>
</dbReference>
<organism evidence="1">
    <name type="scientific">Cacopsylla melanoneura</name>
    <dbReference type="NCBI Taxonomy" id="428564"/>
    <lineage>
        <taxon>Eukaryota</taxon>
        <taxon>Metazoa</taxon>
        <taxon>Ecdysozoa</taxon>
        <taxon>Arthropoda</taxon>
        <taxon>Hexapoda</taxon>
        <taxon>Insecta</taxon>
        <taxon>Pterygota</taxon>
        <taxon>Neoptera</taxon>
        <taxon>Paraneoptera</taxon>
        <taxon>Hemiptera</taxon>
        <taxon>Sternorrhyncha</taxon>
        <taxon>Psylloidea</taxon>
        <taxon>Psyllidae</taxon>
        <taxon>Psyllinae</taxon>
        <taxon>Cacopsylla</taxon>
    </lineage>
</organism>
<evidence type="ECO:0000313" key="1">
    <source>
        <dbReference type="EMBL" id="CAG6658985.1"/>
    </source>
</evidence>
<protein>
    <submittedName>
        <fullName evidence="1">Uncharacterized protein</fullName>
    </submittedName>
</protein>
<reference evidence="1" key="1">
    <citation type="submission" date="2021-05" db="EMBL/GenBank/DDBJ databases">
        <authorList>
            <person name="Alioto T."/>
            <person name="Alioto T."/>
            <person name="Gomez Garrido J."/>
        </authorList>
    </citation>
    <scope>NUCLEOTIDE SEQUENCE</scope>
</reference>